<feature type="transmembrane region" description="Helical" evidence="1">
    <location>
        <begin position="21"/>
        <end position="39"/>
    </location>
</feature>
<sequence length="298" mass="31824">MGELIDSRGWQVCRQIRYRQRYWGVLCAVLLGFVMLGMLDGLQGLVRSGADVIEVLPGGSVPISGPLTIKNPVNSDLNAQFTPANPSLVYDLEGFFAGYWFGNGMWRAHVRAAGVVEPGSYSLKVTFRGAPASTTQNYKITVYADDAAMRAASTSYLRRITGYNPFVLAAGCGGLALLVGVMVYRLGCRYIRQLTSLGCGEIVRVQPDKTNASQARPGQVLCLLYGLRAPAAGALCAVYDAQGMHIGHARAVAANKGTLELNFDSFSSPAADAGVTHDAVRPGCLVQLRPPKPLSPPD</sequence>
<dbReference type="EMBL" id="CP036295">
    <property type="protein sequence ID" value="QCC85153.1"/>
    <property type="molecule type" value="Genomic_DNA"/>
</dbReference>
<reference evidence="2 3" key="1">
    <citation type="submission" date="2019-02" db="EMBL/GenBank/DDBJ databases">
        <title>Complete Genome Sequence of Desulfovibrio desulfuricans IC1, a Sulfonate Utilizing Anaerobe.</title>
        <authorList>
            <person name="Day L.A."/>
            <person name="De Leon K.B."/>
            <person name="Wall J.D."/>
        </authorList>
    </citation>
    <scope>NUCLEOTIDE SEQUENCE [LARGE SCALE GENOMIC DNA]</scope>
    <source>
        <strain evidence="2 3">IC1</strain>
    </source>
</reference>
<keyword evidence="1" id="KW-1133">Transmembrane helix</keyword>
<name>A0A4P7UG97_DESDE</name>
<keyword evidence="1" id="KW-0472">Membrane</keyword>
<dbReference type="OrthoDB" id="5457666at2"/>
<gene>
    <name evidence="2" type="ORF">DDIC_04505</name>
</gene>
<dbReference type="Proteomes" id="UP000297065">
    <property type="component" value="Chromosome"/>
</dbReference>
<feature type="transmembrane region" description="Helical" evidence="1">
    <location>
        <begin position="166"/>
        <end position="184"/>
    </location>
</feature>
<dbReference type="AlphaFoldDB" id="A0A4P7UG97"/>
<protein>
    <submittedName>
        <fullName evidence="2">Uncharacterized protein</fullName>
    </submittedName>
</protein>
<organism evidence="2 3">
    <name type="scientific">Desulfovibrio desulfuricans</name>
    <dbReference type="NCBI Taxonomy" id="876"/>
    <lineage>
        <taxon>Bacteria</taxon>
        <taxon>Pseudomonadati</taxon>
        <taxon>Thermodesulfobacteriota</taxon>
        <taxon>Desulfovibrionia</taxon>
        <taxon>Desulfovibrionales</taxon>
        <taxon>Desulfovibrionaceae</taxon>
        <taxon>Desulfovibrio</taxon>
    </lineage>
</organism>
<dbReference type="RefSeq" id="WP_136399339.1">
    <property type="nucleotide sequence ID" value="NZ_CP036295.1"/>
</dbReference>
<evidence type="ECO:0000256" key="1">
    <source>
        <dbReference type="SAM" id="Phobius"/>
    </source>
</evidence>
<evidence type="ECO:0000313" key="3">
    <source>
        <dbReference type="Proteomes" id="UP000297065"/>
    </source>
</evidence>
<accession>A0A4P7UG97</accession>
<evidence type="ECO:0000313" key="2">
    <source>
        <dbReference type="EMBL" id="QCC85153.1"/>
    </source>
</evidence>
<keyword evidence="1" id="KW-0812">Transmembrane</keyword>
<proteinExistence type="predicted"/>